<comment type="caution">
    <text evidence="3">The sequence shown here is derived from an EMBL/GenBank/DDBJ whole genome shotgun (WGS) entry which is preliminary data.</text>
</comment>
<comment type="similarity">
    <text evidence="1">Belongs to the pseudouridine synthase RluA family.</text>
</comment>
<sequence length="341" mass="38693">MKPSNANNSPLTYMITQDDVNKRFDVIARAAFPFLQLSQVFQSIRKGVIRLNQQKKKGNVRLNLHDTISYHGLIPTDLEETIPTSLASQYTQDTKAEKLGDSLQIEYQQLEILLESNDIVIINKPRHWISHGEPPALTSWLHWQYGASESISFNKAPVHRLDVGTSGANILAKTITGARIASDLIQNHSIKKLYLTIMQGELKEPIHSEVYLERMNKKTFVYSHPGDKRKQAITTIYPLRHNAQFTLAACIIKTGRTHQIRAVTAHYHHPLLGDMLYNDATIHITGLKHQYYLHCYLLSDTSSTLFKTLHAPLPPVFTQAIKQLKLFIDPASLLDICTQLL</sequence>
<dbReference type="CDD" id="cd02869">
    <property type="entry name" value="PseudoU_synth_RluA_like"/>
    <property type="match status" value="1"/>
</dbReference>
<feature type="domain" description="Pseudouridine synthase RsuA/RluA-like" evidence="2">
    <location>
        <begin position="118"/>
        <end position="266"/>
    </location>
</feature>
<dbReference type="EMBL" id="JAATLJ010000001">
    <property type="protein sequence ID" value="NIZ39927.1"/>
    <property type="molecule type" value="Genomic_DNA"/>
</dbReference>
<evidence type="ECO:0000313" key="4">
    <source>
        <dbReference type="Proteomes" id="UP000711995"/>
    </source>
</evidence>
<proteinExistence type="inferred from homology"/>
<reference evidence="3 4" key="1">
    <citation type="submission" date="2020-03" db="EMBL/GenBank/DDBJ databases">
        <title>Spirochaetal bacteria isolated from arthropods constitute a novel genus Entomospira genus novum within the order Spirochaetales.</title>
        <authorList>
            <person name="Grana-Miraglia L."/>
            <person name="Sikutova S."/>
            <person name="Fingerle V."/>
            <person name="Sing A."/>
            <person name="Castillo-Ramirez S."/>
            <person name="Margos G."/>
            <person name="Rudolf I."/>
        </authorList>
    </citation>
    <scope>NUCLEOTIDE SEQUENCE [LARGE SCALE GENOMIC DNA]</scope>
    <source>
        <strain evidence="3 4">BR193</strain>
    </source>
</reference>
<gene>
    <name evidence="3" type="ORF">HCT14_00115</name>
</gene>
<evidence type="ECO:0000313" key="3">
    <source>
        <dbReference type="EMBL" id="NIZ39927.1"/>
    </source>
</evidence>
<dbReference type="GO" id="GO:0009982">
    <property type="term" value="F:pseudouridine synthase activity"/>
    <property type="evidence" value="ECO:0007669"/>
    <property type="project" value="InterPro"/>
</dbReference>
<name>A0A968G7A7_9SPIO</name>
<dbReference type="RefSeq" id="WP_167699536.1">
    <property type="nucleotide sequence ID" value="NZ_CP118174.1"/>
</dbReference>
<protein>
    <submittedName>
        <fullName evidence="3">RluA family pseudouridine synthase</fullName>
    </submittedName>
</protein>
<accession>A0A968G7A7</accession>
<dbReference type="Gene3D" id="3.30.2350.10">
    <property type="entry name" value="Pseudouridine synthase"/>
    <property type="match status" value="1"/>
</dbReference>
<dbReference type="PANTHER" id="PTHR21600">
    <property type="entry name" value="MITOCHONDRIAL RNA PSEUDOURIDINE SYNTHASE"/>
    <property type="match status" value="1"/>
</dbReference>
<dbReference type="SUPFAM" id="SSF55120">
    <property type="entry name" value="Pseudouridine synthase"/>
    <property type="match status" value="1"/>
</dbReference>
<dbReference type="GO" id="GO:0000455">
    <property type="term" value="P:enzyme-directed rRNA pseudouridine synthesis"/>
    <property type="evidence" value="ECO:0007669"/>
    <property type="project" value="TreeGrafter"/>
</dbReference>
<dbReference type="InterPro" id="IPR020103">
    <property type="entry name" value="PsdUridine_synth_cat_dom_sf"/>
</dbReference>
<dbReference type="PANTHER" id="PTHR21600:SF87">
    <property type="entry name" value="RNA PSEUDOURIDYLATE SYNTHASE DOMAIN-CONTAINING PROTEIN 1"/>
    <property type="match status" value="1"/>
</dbReference>
<evidence type="ECO:0000256" key="1">
    <source>
        <dbReference type="ARBA" id="ARBA00010876"/>
    </source>
</evidence>
<dbReference type="Pfam" id="PF00849">
    <property type="entry name" value="PseudoU_synth_2"/>
    <property type="match status" value="1"/>
</dbReference>
<dbReference type="GO" id="GO:0140098">
    <property type="term" value="F:catalytic activity, acting on RNA"/>
    <property type="evidence" value="ECO:0007669"/>
    <property type="project" value="UniProtKB-ARBA"/>
</dbReference>
<dbReference type="InterPro" id="IPR006145">
    <property type="entry name" value="PsdUridine_synth_RsuA/RluA"/>
</dbReference>
<evidence type="ECO:0000259" key="2">
    <source>
        <dbReference type="Pfam" id="PF00849"/>
    </source>
</evidence>
<dbReference type="GO" id="GO:0003723">
    <property type="term" value="F:RNA binding"/>
    <property type="evidence" value="ECO:0007669"/>
    <property type="project" value="InterPro"/>
</dbReference>
<dbReference type="Proteomes" id="UP000711995">
    <property type="component" value="Unassembled WGS sequence"/>
</dbReference>
<dbReference type="InterPro" id="IPR050188">
    <property type="entry name" value="RluA_PseudoU_synthase"/>
</dbReference>
<organism evidence="3 4">
    <name type="scientific">Entomospira entomophila</name>
    <dbReference type="NCBI Taxonomy" id="2719988"/>
    <lineage>
        <taxon>Bacteria</taxon>
        <taxon>Pseudomonadati</taxon>
        <taxon>Spirochaetota</taxon>
        <taxon>Spirochaetia</taxon>
        <taxon>Spirochaetales</taxon>
        <taxon>Spirochaetaceae</taxon>
        <taxon>Entomospira</taxon>
    </lineage>
</organism>
<dbReference type="AlphaFoldDB" id="A0A968G7A7"/>
<keyword evidence="4" id="KW-1185">Reference proteome</keyword>